<accession>A0AAJ6GI54</accession>
<dbReference type="EMBL" id="CP098754">
    <property type="protein sequence ID" value="WIH95650.1"/>
    <property type="molecule type" value="Genomic_DNA"/>
</dbReference>
<protein>
    <submittedName>
        <fullName evidence="1">PD-(D/E)XK nuclease family protein</fullName>
    </submittedName>
</protein>
<dbReference type="AlphaFoldDB" id="A0AAJ6GI54"/>
<evidence type="ECO:0000313" key="2">
    <source>
        <dbReference type="Proteomes" id="UP001242021"/>
    </source>
</evidence>
<dbReference type="Pfam" id="PF14281">
    <property type="entry name" value="PDDEXK_4"/>
    <property type="match status" value="1"/>
</dbReference>
<sequence>MNNFQNTKLIDFFILIYYTQYMNEKIIENTLLTLINEFKKDEEEKYNAVSNTIYSIHKSFLDEEELKTDILNKFLPQIKIVIKEVKEEMKKIPPQFCIFNAINLQRYENYNSNLIAKLLEVNIEYKGAKLSFVKDFLMYLNNKFNWNYGFNDIKKLKHSDIIIKREEYADSRRMDLFISYRKDFAIIIENKIYAREQDNQLEDYYIKKKDNYKNLYIIFLTPSGYKSSTLSEKSKKELGNNFQTLKHSDIALWLESILENEKYSFLHSENILDNDNKYIKDYRLLKSAMIQTIHNANMLSNNTKELDMTKGKIQELLKKHLFQHIQTVEDVEEYKKIFNSVNELLDEKKIEIMININWQFIQKVVNYFEDNKIDYYQSLSYIEYKNKYINNEYVWSIKLGDINNFCIVIESNYSDAYIGFGILTTSDIIRNNIENNKLFTSINDIFSRLEKKNNHGNWVYHTDIFLEKDSPEEIAEIMIKLYNLLKENL</sequence>
<name>A0AAJ6GI54_BRAPL</name>
<gene>
    <name evidence="1" type="ORF">NEH99_03670</name>
</gene>
<dbReference type="Proteomes" id="UP001242021">
    <property type="component" value="Chromosome"/>
</dbReference>
<evidence type="ECO:0000313" key="1">
    <source>
        <dbReference type="EMBL" id="WIH95650.1"/>
    </source>
</evidence>
<dbReference type="InterPro" id="IPR029470">
    <property type="entry name" value="PDDEXK_4"/>
</dbReference>
<reference evidence="1" key="1">
    <citation type="submission" date="2022-06" db="EMBL/GenBank/DDBJ databases">
        <title>Brachyspira pilosicoli from pigs in Switzerland.</title>
        <authorList>
            <person name="Schmitt S."/>
            <person name="Arnold M."/>
            <person name="Rossano A."/>
            <person name="Perreten V."/>
        </authorList>
    </citation>
    <scope>NUCLEOTIDE SEQUENCE</scope>
    <source>
        <strain evidence="1">MEI4028</strain>
    </source>
</reference>
<organism evidence="1 2">
    <name type="scientific">Brachyspira pilosicoli</name>
    <name type="common">Serpulina pilosicoli</name>
    <dbReference type="NCBI Taxonomy" id="52584"/>
    <lineage>
        <taxon>Bacteria</taxon>
        <taxon>Pseudomonadati</taxon>
        <taxon>Spirochaetota</taxon>
        <taxon>Spirochaetia</taxon>
        <taxon>Brachyspirales</taxon>
        <taxon>Brachyspiraceae</taxon>
        <taxon>Brachyspira</taxon>
    </lineage>
</organism>
<proteinExistence type="predicted"/>